<feature type="compositionally biased region" description="Polar residues" evidence="1">
    <location>
        <begin position="161"/>
        <end position="176"/>
    </location>
</feature>
<feature type="compositionally biased region" description="Polar residues" evidence="1">
    <location>
        <begin position="249"/>
        <end position="261"/>
    </location>
</feature>
<evidence type="ECO:0000313" key="3">
    <source>
        <dbReference type="Proteomes" id="UP000076761"/>
    </source>
</evidence>
<evidence type="ECO:0000313" key="2">
    <source>
        <dbReference type="EMBL" id="KZT26347.1"/>
    </source>
</evidence>
<feature type="compositionally biased region" description="Low complexity" evidence="1">
    <location>
        <begin position="76"/>
        <end position="92"/>
    </location>
</feature>
<dbReference type="EMBL" id="KV425567">
    <property type="protein sequence ID" value="KZT26347.1"/>
    <property type="molecule type" value="Genomic_DNA"/>
</dbReference>
<sequence>MAIGEGEQGSPTLELRLIAAIRDFDIPSTASSPLTTLSELDMDDIPSSTSQSLQHDDEDMRIAELLCGLRVTATQSSEAPSSPCMPEPSESSVDSNVDTANKRQRTVGPSQKAAVAKASEPRKTERRRGRPSTSAHTNGTTKVEQDDTDYIPSVGPGSGKVAQNSLPKNGQIAETESSVRPRRSGRVPQPRRRSPLPSRVASLESLTVTPDRKTSPSEKAKSHLTPPAAVADAIPVPVPASASGASNHGVAQSNPPQSQSLKIRLPRLNSLSISSISGRSAPSTSSSQPSANDSTPHIELRKGQTTEARSRRTSHRRTSTAASAASTPSPSKLAGKNIAV</sequence>
<dbReference type="InParanoid" id="A0A165T9J5"/>
<feature type="compositionally biased region" description="Polar residues" evidence="1">
    <location>
        <begin position="131"/>
        <end position="142"/>
    </location>
</feature>
<reference evidence="2 3" key="1">
    <citation type="journal article" date="2016" name="Mol. Biol. Evol.">
        <title>Comparative Genomics of Early-Diverging Mushroom-Forming Fungi Provides Insights into the Origins of Lignocellulose Decay Capabilities.</title>
        <authorList>
            <person name="Nagy L.G."/>
            <person name="Riley R."/>
            <person name="Tritt A."/>
            <person name="Adam C."/>
            <person name="Daum C."/>
            <person name="Floudas D."/>
            <person name="Sun H."/>
            <person name="Yadav J.S."/>
            <person name="Pangilinan J."/>
            <person name="Larsson K.H."/>
            <person name="Matsuura K."/>
            <person name="Barry K."/>
            <person name="Labutti K."/>
            <person name="Kuo R."/>
            <person name="Ohm R.A."/>
            <person name="Bhattacharya S.S."/>
            <person name="Shirouzu T."/>
            <person name="Yoshinaga Y."/>
            <person name="Martin F.M."/>
            <person name="Grigoriev I.V."/>
            <person name="Hibbett D.S."/>
        </authorList>
    </citation>
    <scope>NUCLEOTIDE SEQUENCE [LARGE SCALE GENOMIC DNA]</scope>
    <source>
        <strain evidence="2 3">HHB14362 ss-1</strain>
    </source>
</reference>
<feature type="region of interest" description="Disordered" evidence="1">
    <location>
        <begin position="28"/>
        <end position="59"/>
    </location>
</feature>
<dbReference type="AlphaFoldDB" id="A0A165T9J5"/>
<feature type="compositionally biased region" description="Low complexity" evidence="1">
    <location>
        <begin position="28"/>
        <end position="38"/>
    </location>
</feature>
<feature type="compositionally biased region" description="Basic residues" evidence="1">
    <location>
        <begin position="180"/>
        <end position="194"/>
    </location>
</feature>
<name>A0A165T9J5_9AGAM</name>
<protein>
    <submittedName>
        <fullName evidence="2">Uncharacterized protein</fullName>
    </submittedName>
</protein>
<feature type="compositionally biased region" description="Low complexity" evidence="1">
    <location>
        <begin position="266"/>
        <end position="290"/>
    </location>
</feature>
<feature type="compositionally biased region" description="Basic and acidic residues" evidence="1">
    <location>
        <begin position="210"/>
        <end position="221"/>
    </location>
</feature>
<proteinExistence type="predicted"/>
<feature type="compositionally biased region" description="Low complexity" evidence="1">
    <location>
        <begin position="226"/>
        <end position="246"/>
    </location>
</feature>
<dbReference type="Proteomes" id="UP000076761">
    <property type="component" value="Unassembled WGS sequence"/>
</dbReference>
<feature type="compositionally biased region" description="Basic and acidic residues" evidence="1">
    <location>
        <begin position="296"/>
        <end position="310"/>
    </location>
</feature>
<keyword evidence="3" id="KW-1185">Reference proteome</keyword>
<evidence type="ECO:0000256" key="1">
    <source>
        <dbReference type="SAM" id="MobiDB-lite"/>
    </source>
</evidence>
<accession>A0A165T9J5</accession>
<feature type="region of interest" description="Disordered" evidence="1">
    <location>
        <begin position="73"/>
        <end position="340"/>
    </location>
</feature>
<dbReference type="STRING" id="1314782.A0A165T9J5"/>
<gene>
    <name evidence="2" type="ORF">NEOLEDRAFT_251585</name>
</gene>
<organism evidence="2 3">
    <name type="scientific">Neolentinus lepideus HHB14362 ss-1</name>
    <dbReference type="NCBI Taxonomy" id="1314782"/>
    <lineage>
        <taxon>Eukaryota</taxon>
        <taxon>Fungi</taxon>
        <taxon>Dikarya</taxon>
        <taxon>Basidiomycota</taxon>
        <taxon>Agaricomycotina</taxon>
        <taxon>Agaricomycetes</taxon>
        <taxon>Gloeophyllales</taxon>
        <taxon>Gloeophyllaceae</taxon>
        <taxon>Neolentinus</taxon>
    </lineage>
</organism>